<dbReference type="OrthoDB" id="5575at2759"/>
<dbReference type="InterPro" id="IPR036388">
    <property type="entry name" value="WH-like_DNA-bd_sf"/>
</dbReference>
<dbReference type="EMBL" id="KV425615">
    <property type="protein sequence ID" value="KZT20808.1"/>
    <property type="molecule type" value="Genomic_DNA"/>
</dbReference>
<evidence type="ECO:0000256" key="1">
    <source>
        <dbReference type="ARBA" id="ARBA00022741"/>
    </source>
</evidence>
<dbReference type="InterPro" id="IPR036390">
    <property type="entry name" value="WH_DNA-bd_sf"/>
</dbReference>
<dbReference type="SUPFAM" id="SSF81296">
    <property type="entry name" value="E set domains"/>
    <property type="match status" value="1"/>
</dbReference>
<keyword evidence="3" id="KW-0347">Helicase</keyword>
<evidence type="ECO:0000259" key="6">
    <source>
        <dbReference type="PROSITE" id="PS51192"/>
    </source>
</evidence>
<dbReference type="InterPro" id="IPR057842">
    <property type="entry name" value="WH_MER3"/>
</dbReference>
<feature type="compositionally biased region" description="Basic and acidic residues" evidence="5">
    <location>
        <begin position="154"/>
        <end position="174"/>
    </location>
</feature>
<dbReference type="GO" id="GO:0016787">
    <property type="term" value="F:hydrolase activity"/>
    <property type="evidence" value="ECO:0007669"/>
    <property type="project" value="UniProtKB-KW"/>
</dbReference>
<dbReference type="CDD" id="cd18795">
    <property type="entry name" value="SF2_C_Ski2"/>
    <property type="match status" value="1"/>
</dbReference>
<dbReference type="PANTHER" id="PTHR47961:SF13">
    <property type="entry name" value="ACTIVATING SIGNAL COINTEGRATOR 1 COMPLEX SUBUNIT 3"/>
    <property type="match status" value="1"/>
</dbReference>
<dbReference type="InterPro" id="IPR050474">
    <property type="entry name" value="Hel308_SKI2-like"/>
</dbReference>
<dbReference type="FunFam" id="1.10.3380.10:FF:000001">
    <property type="entry name" value="U5 small nuclear ribonucleoprotein helicase"/>
    <property type="match status" value="1"/>
</dbReference>
<name>A0A165PBU4_9AGAM</name>
<dbReference type="CDD" id="cd18020">
    <property type="entry name" value="DEXHc_ASCC3_1"/>
    <property type="match status" value="1"/>
</dbReference>
<dbReference type="SUPFAM" id="SSF52540">
    <property type="entry name" value="P-loop containing nucleoside triphosphate hydrolases"/>
    <property type="match status" value="3"/>
</dbReference>
<dbReference type="InterPro" id="IPR014756">
    <property type="entry name" value="Ig_E-set"/>
</dbReference>
<proteinExistence type="predicted"/>
<dbReference type="PROSITE" id="PS51192">
    <property type="entry name" value="HELICASE_ATP_BIND_1"/>
    <property type="match status" value="2"/>
</dbReference>
<dbReference type="InterPro" id="IPR027417">
    <property type="entry name" value="P-loop_NTPase"/>
</dbReference>
<dbReference type="Gene3D" id="3.40.50.300">
    <property type="entry name" value="P-loop containing nucleotide triphosphate hydrolases"/>
    <property type="match status" value="4"/>
</dbReference>
<keyword evidence="4" id="KW-0067">ATP-binding</keyword>
<organism evidence="8 9">
    <name type="scientific">Neolentinus lepideus HHB14362 ss-1</name>
    <dbReference type="NCBI Taxonomy" id="1314782"/>
    <lineage>
        <taxon>Eukaryota</taxon>
        <taxon>Fungi</taxon>
        <taxon>Dikarya</taxon>
        <taxon>Basidiomycota</taxon>
        <taxon>Agaricomycotina</taxon>
        <taxon>Agaricomycetes</taxon>
        <taxon>Gloeophyllales</taxon>
        <taxon>Gloeophyllaceae</taxon>
        <taxon>Neolentinus</taxon>
    </lineage>
</organism>
<dbReference type="SUPFAM" id="SSF158702">
    <property type="entry name" value="Sec63 N-terminal domain-like"/>
    <property type="match status" value="1"/>
</dbReference>
<reference evidence="8 9" key="1">
    <citation type="journal article" date="2016" name="Mol. Biol. Evol.">
        <title>Comparative Genomics of Early-Diverging Mushroom-Forming Fungi Provides Insights into the Origins of Lignocellulose Decay Capabilities.</title>
        <authorList>
            <person name="Nagy L.G."/>
            <person name="Riley R."/>
            <person name="Tritt A."/>
            <person name="Adam C."/>
            <person name="Daum C."/>
            <person name="Floudas D."/>
            <person name="Sun H."/>
            <person name="Yadav J.S."/>
            <person name="Pangilinan J."/>
            <person name="Larsson K.H."/>
            <person name="Matsuura K."/>
            <person name="Barry K."/>
            <person name="Labutti K."/>
            <person name="Kuo R."/>
            <person name="Ohm R.A."/>
            <person name="Bhattacharya S.S."/>
            <person name="Shirouzu T."/>
            <person name="Yoshinaga Y."/>
            <person name="Martin F.M."/>
            <person name="Grigoriev I.V."/>
            <person name="Hibbett D.S."/>
        </authorList>
    </citation>
    <scope>NUCLEOTIDE SEQUENCE [LARGE SCALE GENOMIC DNA]</scope>
    <source>
        <strain evidence="8 9">HHB14362 ss-1</strain>
    </source>
</reference>
<feature type="domain" description="Helicase ATP-binding" evidence="6">
    <location>
        <begin position="295"/>
        <end position="486"/>
    </location>
</feature>
<dbReference type="InterPro" id="IPR011545">
    <property type="entry name" value="DEAD/DEAH_box_helicase_dom"/>
</dbReference>
<dbReference type="PROSITE" id="PS51194">
    <property type="entry name" value="HELICASE_CTER"/>
    <property type="match status" value="1"/>
</dbReference>
<evidence type="ECO:0000259" key="7">
    <source>
        <dbReference type="PROSITE" id="PS51194"/>
    </source>
</evidence>
<dbReference type="InParanoid" id="A0A165PBU4"/>
<protein>
    <submittedName>
        <fullName evidence="8">Sec63-domain-containing protein</fullName>
    </submittedName>
</protein>
<evidence type="ECO:0000313" key="9">
    <source>
        <dbReference type="Proteomes" id="UP000076761"/>
    </source>
</evidence>
<dbReference type="FunFam" id="3.40.50.300:FF:000062">
    <property type="entry name" value="U5 small nuclear ribonucleoprotein helicase"/>
    <property type="match status" value="1"/>
</dbReference>
<dbReference type="GO" id="GO:0005524">
    <property type="term" value="F:ATP binding"/>
    <property type="evidence" value="ECO:0007669"/>
    <property type="project" value="UniProtKB-KW"/>
</dbReference>
<dbReference type="SMART" id="SM00973">
    <property type="entry name" value="Sec63"/>
    <property type="match status" value="1"/>
</dbReference>
<evidence type="ECO:0000256" key="5">
    <source>
        <dbReference type="SAM" id="MobiDB-lite"/>
    </source>
</evidence>
<keyword evidence="2" id="KW-0378">Hydrolase</keyword>
<dbReference type="Pfam" id="PF02889">
    <property type="entry name" value="Sec63"/>
    <property type="match status" value="1"/>
</dbReference>
<sequence>MVNILNHLELLADSVPESDVDRRSVEEWLSIRKQGKGKAREEADRLEDLAHEESWSSIVNASAMRSSNGHTTTPSASELAQSLVYRLISKPGAEPLLNVLHAILASSRSNDAINEELVEIIGFDDLDLITEILTHRVEVVAVLGAWTANQHHVERTEPFSNKSKERPRHDRVPDGTDLSPDAVRKRMEQQFRENAARPLFSGVAQELQEILPHVYTSSWLVQNNILSQMGSKYLLPIGTTRRDHQEYEEVIIPPARPVPPRETERLIPVAELDNLSRGSFPGYKSLNRVQSIVYPTAYRSNENMLICAPTGAGKTDVAMLTILRVLDQHRSKDPNAKPLAATIDVKAFKIIYVAPMKALAAEIVRKLGSRLKWLSIRVRELTGDMQLTKTEIEETQIIVTTPEKWDVVTRKPTGEGELVSRVKLLIIDEVHLLNEDRGAVIEAIVARTLRQVESSQSVIRIVGLSATLPNYIDVADFLSVSRYTGLFYFDSSFRPVPLEQHFIGVKGKPNSTQSKKNLDRVTYEKVAELVGQGHQVMVFVHARKETVKTAQALREAALTDGTLEEFSCEKHPQWSFLRQDIGTSRNKEMKQLFDDGFGIHHAGMLRTDRNMMERMFGDKAIKVLCCTATLAWGVNLPAHAVIIKGTQVYDSSKGSFVDLSVLDVLQVFGRAGRPGLESSGEGYICTTEDKLTHYLDAVTSQNPIESKFVRGMVDALNAEIALGTVATVPDGARWLGYTYLFVRMRKNPFHYGLSRDQTGDDPQLDSKRTQLVTSAALQLAEARMIVFDREREALNITDIGRIAAKYYIRYSSILIFNKEFRPKMTEADILAMLSMSTEFDQIQIRESEQKELEELLSQAPCAVKGGTDTSHGKVNILLQGYISGARVEDFALVSDTAYVAQNAGRIVRALLEIAISRKWANVSSVLMGMSKAIEKRMWPYDHPLKQFSLKYDVLYNLERWADDYAVADLSAMTASDLGTLIHLNEHHGAALLDAAKQFPTVEIGYELRPLGSDILKIAVHLDRTFTWSSKIHGSVEPFWVWIEDHESLNILQMAHLVFRQSTKALDANFIISIPGGDLPPSVTIRFVSDRWIGAEEEVSVSFDGLVMPKSPHSHTPRLDLPFLSSSALHHPALEDLLSSKIRNFNAIQTQVFWSLMQTRSTCLVCGPPACGKSTMLQILSWLTLTNCEDDTWALVVTPRRSFASMLISEMTPISRVLGISLHSTTDQTVFRAMKGKTIKFVAAPQLLIAMRTGKNDRALSTLKLVACDSLEQLDPAYETAISLLRQSSQSYPVRFVGFASSLNDPTDLAAWLDVDPLDLYDFKPIDSDQSLTVSAQTFTIPHSAALLKSMAKPAYTAIRAGSSDGPAVVFVPSRGQCRAVALDLITQCALGTGSISGYLVPGFPSIHLEDICSRLQDWNLADVVRSGVGIFHDGVVRSDRALMLDLYADGIINVLIVPREACWTLPVRAAVVVVMGTQYFSVQADSDERQLREYGLDELVQMQGRAVRHGGSGHFHLFCQAESKDTYVRLLEDGLPLESKLLDTSHFSDWYKDRRKDGTLSSKQDSMDILSWTYLARRIAANPAYYNIQHDPMEKALSHIVDVLDQECK</sequence>
<evidence type="ECO:0000256" key="3">
    <source>
        <dbReference type="ARBA" id="ARBA00022806"/>
    </source>
</evidence>
<dbReference type="InterPro" id="IPR035892">
    <property type="entry name" value="C2_domain_sf"/>
</dbReference>
<evidence type="ECO:0000313" key="8">
    <source>
        <dbReference type="EMBL" id="KZT20808.1"/>
    </source>
</evidence>
<dbReference type="SMART" id="SM00490">
    <property type="entry name" value="HELICc"/>
    <property type="match status" value="2"/>
</dbReference>
<dbReference type="Pfam" id="PF00270">
    <property type="entry name" value="DEAD"/>
    <property type="match status" value="2"/>
</dbReference>
<evidence type="ECO:0000256" key="2">
    <source>
        <dbReference type="ARBA" id="ARBA00022801"/>
    </source>
</evidence>
<dbReference type="InterPro" id="IPR001650">
    <property type="entry name" value="Helicase_C-like"/>
</dbReference>
<accession>A0A165PBU4</accession>
<keyword evidence="1" id="KW-0547">Nucleotide-binding</keyword>
<evidence type="ECO:0000256" key="4">
    <source>
        <dbReference type="ARBA" id="ARBA00022840"/>
    </source>
</evidence>
<dbReference type="Gene3D" id="2.60.40.150">
    <property type="entry name" value="C2 domain"/>
    <property type="match status" value="1"/>
</dbReference>
<dbReference type="FunFam" id="3.40.50.300:FF:000102">
    <property type="entry name" value="RNA helicase, activating signal cointegrator 1"/>
    <property type="match status" value="1"/>
</dbReference>
<feature type="domain" description="Helicase C-terminal" evidence="7">
    <location>
        <begin position="517"/>
        <end position="720"/>
    </location>
</feature>
<keyword evidence="9" id="KW-1185">Reference proteome</keyword>
<dbReference type="Gene3D" id="1.10.3380.10">
    <property type="entry name" value="Sec63 N-terminal domain-like domain"/>
    <property type="match status" value="1"/>
</dbReference>
<dbReference type="InterPro" id="IPR014001">
    <property type="entry name" value="Helicase_ATP-bd"/>
</dbReference>
<dbReference type="SMART" id="SM00487">
    <property type="entry name" value="DEXDc"/>
    <property type="match status" value="1"/>
</dbReference>
<dbReference type="Gene3D" id="1.10.10.10">
    <property type="entry name" value="Winged helix-like DNA-binding domain superfamily/Winged helix DNA-binding domain"/>
    <property type="match status" value="2"/>
</dbReference>
<dbReference type="GO" id="GO:0004386">
    <property type="term" value="F:helicase activity"/>
    <property type="evidence" value="ECO:0007669"/>
    <property type="project" value="UniProtKB-KW"/>
</dbReference>
<dbReference type="FunFam" id="1.10.10.10:FF:000024">
    <property type="entry name" value="U5 small nuclear ribonucleoprotein helicase"/>
    <property type="match status" value="1"/>
</dbReference>
<dbReference type="STRING" id="1314782.A0A165PBU4"/>
<dbReference type="Proteomes" id="UP000076761">
    <property type="component" value="Unassembled WGS sequence"/>
</dbReference>
<dbReference type="InterPro" id="IPR004179">
    <property type="entry name" value="Sec63-dom"/>
</dbReference>
<dbReference type="Pfam" id="PF23445">
    <property type="entry name" value="WHD_SNRNP200"/>
    <property type="match status" value="2"/>
</dbReference>
<gene>
    <name evidence="8" type="ORF">NEOLEDRAFT_1245018</name>
</gene>
<dbReference type="SUPFAM" id="SSF46785">
    <property type="entry name" value="Winged helix' DNA-binding domain"/>
    <property type="match status" value="1"/>
</dbReference>
<dbReference type="PANTHER" id="PTHR47961">
    <property type="entry name" value="DNA POLYMERASE THETA, PUTATIVE (AFU_ORTHOLOGUE AFUA_1G05260)-RELATED"/>
    <property type="match status" value="1"/>
</dbReference>
<feature type="region of interest" description="Disordered" evidence="5">
    <location>
        <begin position="154"/>
        <end position="180"/>
    </location>
</feature>
<dbReference type="GO" id="GO:0003676">
    <property type="term" value="F:nucleic acid binding"/>
    <property type="evidence" value="ECO:0007669"/>
    <property type="project" value="InterPro"/>
</dbReference>
<feature type="domain" description="Helicase ATP-binding" evidence="6">
    <location>
        <begin position="1153"/>
        <end position="1320"/>
    </location>
</feature>